<dbReference type="Proteomes" id="UP000186883">
    <property type="component" value="Unassembled WGS sequence"/>
</dbReference>
<evidence type="ECO:0000256" key="12">
    <source>
        <dbReference type="ARBA" id="ARBA00023277"/>
    </source>
</evidence>
<comment type="pathway">
    <text evidence="1">Glycan biosynthesis; glycogen biosynthesis.</text>
</comment>
<dbReference type="InterPro" id="IPR011009">
    <property type="entry name" value="Kinase-like_dom_sf"/>
</dbReference>
<dbReference type="EMBL" id="LOBU02000006">
    <property type="protein sequence ID" value="OKA09819.1"/>
    <property type="molecule type" value="Genomic_DNA"/>
</dbReference>
<dbReference type="RefSeq" id="WP_061985418.1">
    <property type="nucleotide sequence ID" value="NZ_FOPQ01000019.1"/>
</dbReference>
<dbReference type="Pfam" id="PF18085">
    <property type="entry name" value="Mak_N_cap"/>
    <property type="match status" value="1"/>
</dbReference>
<feature type="domain" description="Maltokinase N-terminal cap" evidence="15">
    <location>
        <begin position="18"/>
        <end position="99"/>
    </location>
</feature>
<dbReference type="InterPro" id="IPR040999">
    <property type="entry name" value="Mak_N_cap"/>
</dbReference>
<reference evidence="16 18" key="1">
    <citation type="submission" date="2015-12" db="EMBL/GenBank/DDBJ databases">
        <title>Amycolatopsis regifaucium genome sequencing and assembly.</title>
        <authorList>
            <person name="Mayilraj S."/>
        </authorList>
    </citation>
    <scope>NUCLEOTIDE SEQUENCE [LARGE SCALE GENOMIC DNA]</scope>
    <source>
        <strain evidence="16 18">GY080</strain>
    </source>
</reference>
<evidence type="ECO:0000256" key="1">
    <source>
        <dbReference type="ARBA" id="ARBA00004964"/>
    </source>
</evidence>
<evidence type="ECO:0000256" key="8">
    <source>
        <dbReference type="ARBA" id="ARBA00022741"/>
    </source>
</evidence>
<keyword evidence="12" id="KW-0119">Carbohydrate metabolism</keyword>
<keyword evidence="9" id="KW-0418">Kinase</keyword>
<dbReference type="EC" id="2.7.1.175" evidence="4"/>
<proteinExistence type="inferred from homology"/>
<evidence type="ECO:0000313" key="17">
    <source>
        <dbReference type="EMBL" id="OKA09819.1"/>
    </source>
</evidence>
<comment type="catalytic activity">
    <reaction evidence="14">
        <text>D-maltose + ATP = alpha-maltose 1-phosphate + ADP + H(+)</text>
        <dbReference type="Rhea" id="RHEA:31915"/>
        <dbReference type="ChEBI" id="CHEBI:15378"/>
        <dbReference type="ChEBI" id="CHEBI:17306"/>
        <dbReference type="ChEBI" id="CHEBI:30616"/>
        <dbReference type="ChEBI" id="CHEBI:63576"/>
        <dbReference type="ChEBI" id="CHEBI:456216"/>
        <dbReference type="EC" id="2.7.1.175"/>
    </reaction>
</comment>
<comment type="subunit">
    <text evidence="3">Monomer.</text>
</comment>
<evidence type="ECO:0000256" key="11">
    <source>
        <dbReference type="ARBA" id="ARBA00023056"/>
    </source>
</evidence>
<sequence length="461" mass="50274">MIDPRVLVEELATDLKHWLPEQRWFAGKDRPVTTVRPLGVTELVEGDPQLLHVVVEVDQDGRREPYQLLVGRRTHPPEIASTSWIGAGGELNAYEASGDADLTSVLLELMARGGQVGTLSFEHEAGVELDTGLRARPITSEQSNTSLVYGGQYILKLFRKLSPGENKDLVLHRALQKIGSKHIAQPLGSITGELDGEPATVGMLQRFVPDAVDGWAMATTSVRDLMASQDRHAEEAGGDFAGEAERLGRAVAEVHADLAKALGSEAADAAELERTVRAMVARLETVAGQVPELAEHAPMLRAAFEKLRGVSADAVPMQYIHGDLHLGQVLRTVNGWLLIDFEGEPAAPVEERQALRSPLRDVAGMLRSFDYAAQQMLVGQPDDVELEQQAAEWAARNRAAFYKGYAVAREDTSVSPGDQDELLRAFELDKAIYEVAYEYANRPDWLGVPLASIARIAQGEA</sequence>
<evidence type="ECO:0000256" key="14">
    <source>
        <dbReference type="ARBA" id="ARBA00049067"/>
    </source>
</evidence>
<evidence type="ECO:0000313" key="16">
    <source>
        <dbReference type="EMBL" id="KZB79864.1"/>
    </source>
</evidence>
<protein>
    <recommendedName>
        <fullName evidence="5">Maltokinase</fullName>
        <ecNumber evidence="4">2.7.1.175</ecNumber>
    </recommendedName>
    <alternativeName>
        <fullName evidence="13">Maltose-1-phosphate synthase</fullName>
    </alternativeName>
</protein>
<evidence type="ECO:0000256" key="4">
    <source>
        <dbReference type="ARBA" id="ARBA00011962"/>
    </source>
</evidence>
<organism evidence="16 18">
    <name type="scientific">Amycolatopsis regifaucium</name>
    <dbReference type="NCBI Taxonomy" id="546365"/>
    <lineage>
        <taxon>Bacteria</taxon>
        <taxon>Bacillati</taxon>
        <taxon>Actinomycetota</taxon>
        <taxon>Actinomycetes</taxon>
        <taxon>Pseudonocardiales</taxon>
        <taxon>Pseudonocardiaceae</taxon>
        <taxon>Amycolatopsis</taxon>
    </lineage>
</organism>
<accession>A0A154M5E8</accession>
<dbReference type="AlphaFoldDB" id="A0A154M5E8"/>
<comment type="caution">
    <text evidence="16">The sequence shown here is derived from an EMBL/GenBank/DDBJ whole genome shotgun (WGS) entry which is preliminary data.</text>
</comment>
<evidence type="ECO:0000256" key="3">
    <source>
        <dbReference type="ARBA" id="ARBA00011245"/>
    </source>
</evidence>
<keyword evidence="19" id="KW-1185">Reference proteome</keyword>
<evidence type="ECO:0000313" key="19">
    <source>
        <dbReference type="Proteomes" id="UP000186883"/>
    </source>
</evidence>
<evidence type="ECO:0000256" key="9">
    <source>
        <dbReference type="ARBA" id="ARBA00022777"/>
    </source>
</evidence>
<evidence type="ECO:0000256" key="10">
    <source>
        <dbReference type="ARBA" id="ARBA00022840"/>
    </source>
</evidence>
<dbReference type="GO" id="GO:0005524">
    <property type="term" value="F:ATP binding"/>
    <property type="evidence" value="ECO:0007669"/>
    <property type="project" value="UniProtKB-KW"/>
</dbReference>
<evidence type="ECO:0000256" key="2">
    <source>
        <dbReference type="ARBA" id="ARBA00006219"/>
    </source>
</evidence>
<keyword evidence="6" id="KW-0321">Glycogen metabolism</keyword>
<keyword evidence="8" id="KW-0547">Nucleotide-binding</keyword>
<dbReference type="SUPFAM" id="SSF56112">
    <property type="entry name" value="Protein kinase-like (PK-like)"/>
    <property type="match status" value="1"/>
</dbReference>
<evidence type="ECO:0000256" key="7">
    <source>
        <dbReference type="ARBA" id="ARBA00022679"/>
    </source>
</evidence>
<keyword evidence="10" id="KW-0067">ATP-binding</keyword>
<keyword evidence="11" id="KW-0320">Glycogen biosynthesis</keyword>
<gene>
    <name evidence="17" type="ORF">ATP06_0205495</name>
    <name evidence="16" type="ORF">AVL48_15915</name>
</gene>
<dbReference type="EMBL" id="LQCI01000051">
    <property type="protein sequence ID" value="KZB79864.1"/>
    <property type="molecule type" value="Genomic_DNA"/>
</dbReference>
<dbReference type="OrthoDB" id="3787729at2"/>
<dbReference type="Gene3D" id="3.90.1200.10">
    <property type="match status" value="1"/>
</dbReference>
<dbReference type="GO" id="GO:0005978">
    <property type="term" value="P:glycogen biosynthetic process"/>
    <property type="evidence" value="ECO:0007669"/>
    <property type="project" value="UniProtKB-UniPathway"/>
</dbReference>
<comment type="similarity">
    <text evidence="2">Belongs to the aminoglycoside phosphotransferase family.</text>
</comment>
<evidence type="ECO:0000256" key="13">
    <source>
        <dbReference type="ARBA" id="ARBA00031251"/>
    </source>
</evidence>
<keyword evidence="7 16" id="KW-0808">Transferase</keyword>
<reference evidence="17 19" key="2">
    <citation type="submission" date="2016-11" db="EMBL/GenBank/DDBJ databases">
        <title>Genome sequencing of Amycolatopsis regifaucium.</title>
        <authorList>
            <person name="Mayilraj S."/>
            <person name="Kaur N."/>
        </authorList>
    </citation>
    <scope>NUCLEOTIDE SEQUENCE [LARGE SCALE GENOMIC DNA]</scope>
    <source>
        <strain evidence="17 19">GY080</strain>
    </source>
</reference>
<dbReference type="UniPathway" id="UPA00164"/>
<evidence type="ECO:0000259" key="15">
    <source>
        <dbReference type="Pfam" id="PF18085"/>
    </source>
</evidence>
<evidence type="ECO:0000256" key="5">
    <source>
        <dbReference type="ARBA" id="ARBA00013882"/>
    </source>
</evidence>
<evidence type="ECO:0000256" key="6">
    <source>
        <dbReference type="ARBA" id="ARBA00022600"/>
    </source>
</evidence>
<evidence type="ECO:0000313" key="18">
    <source>
        <dbReference type="Proteomes" id="UP000076321"/>
    </source>
</evidence>
<dbReference type="GO" id="GO:0016301">
    <property type="term" value="F:kinase activity"/>
    <property type="evidence" value="ECO:0007669"/>
    <property type="project" value="UniProtKB-KW"/>
</dbReference>
<name>A0A154M5E8_9PSEU</name>
<dbReference type="Proteomes" id="UP000076321">
    <property type="component" value="Unassembled WGS sequence"/>
</dbReference>